<accession>A0A6C0C7D5</accession>
<organism evidence="1">
    <name type="scientific">viral metagenome</name>
    <dbReference type="NCBI Taxonomy" id="1070528"/>
    <lineage>
        <taxon>unclassified sequences</taxon>
        <taxon>metagenomes</taxon>
        <taxon>organismal metagenomes</taxon>
    </lineage>
</organism>
<sequence>MRCINCFELLNLRNQKEICPPCRSNPEVMISATNAKKKYMLTKDEIEKSKLAFEEDEIEIDLFFCKITPMHVYGSKYLVNDIEDLASKIFECVDDDDKRKQKYLKNVDDEKLALLDDMRENIQVYLEENDIDPEDDILSFIEEVIKRKYETDLSEVIGIIRRKIKLDGLVNEHDAKFIKQARKHRAYGAYVYGHKLSLTETFDKINKDIEHSIILKTRTKKIDKFIKENVDKSFVVFLMGVPIYKKYTTQFSCNIKFETVCKRFLEHVNRKKSLDKLIIKNVDKQYHDFARELFEYEQYVIDLSFQCGPEIVCKIILDRVNNKIARDNRTEKIDSISWIDAAIDDSDINSIYSTYTGKGGDINDAIKNIKNIIIKRDERKTNEIDKLINKMGLADIKSYEDVKFDFLVGRIGIEDAKAKLIEIKNNI</sequence>
<dbReference type="EMBL" id="MN739354">
    <property type="protein sequence ID" value="QHT00331.1"/>
    <property type="molecule type" value="Genomic_DNA"/>
</dbReference>
<dbReference type="AlphaFoldDB" id="A0A6C0C7D5"/>
<evidence type="ECO:0000313" key="1">
    <source>
        <dbReference type="EMBL" id="QHT00331.1"/>
    </source>
</evidence>
<name>A0A6C0C7D5_9ZZZZ</name>
<proteinExistence type="predicted"/>
<reference evidence="1" key="1">
    <citation type="journal article" date="2020" name="Nature">
        <title>Giant virus diversity and host interactions through global metagenomics.</title>
        <authorList>
            <person name="Schulz F."/>
            <person name="Roux S."/>
            <person name="Paez-Espino D."/>
            <person name="Jungbluth S."/>
            <person name="Walsh D.A."/>
            <person name="Denef V.J."/>
            <person name="McMahon K.D."/>
            <person name="Konstantinidis K.T."/>
            <person name="Eloe-Fadrosh E.A."/>
            <person name="Kyrpides N.C."/>
            <person name="Woyke T."/>
        </authorList>
    </citation>
    <scope>NUCLEOTIDE SEQUENCE</scope>
    <source>
        <strain evidence="1">GVMAG-M-3300020192-26</strain>
    </source>
</reference>
<protein>
    <submittedName>
        <fullName evidence="1">Uncharacterized protein</fullName>
    </submittedName>
</protein>